<reference evidence="9 10" key="1">
    <citation type="submission" date="2022-11" db="EMBL/GenBank/DDBJ databases">
        <title>Anaerobic phenanthrene biodegradation by a DNRA strain PheN6.</title>
        <authorList>
            <person name="Zhang Z."/>
        </authorList>
    </citation>
    <scope>NUCLEOTIDE SEQUENCE [LARGE SCALE GENOMIC DNA]</scope>
    <source>
        <strain evidence="9 10">PheN6</strain>
    </source>
</reference>
<dbReference type="RefSeq" id="WP_272463461.1">
    <property type="nucleotide sequence ID" value="NZ_JAPFQL010000091.1"/>
</dbReference>
<keyword evidence="6 7" id="KW-0472">Membrane</keyword>
<evidence type="ECO:0000256" key="5">
    <source>
        <dbReference type="ARBA" id="ARBA00022989"/>
    </source>
</evidence>
<evidence type="ECO:0000313" key="9">
    <source>
        <dbReference type="EMBL" id="MDC5698899.1"/>
    </source>
</evidence>
<dbReference type="Pfam" id="PF01569">
    <property type="entry name" value="PAP2"/>
    <property type="match status" value="1"/>
</dbReference>
<feature type="transmembrane region" description="Helical" evidence="7">
    <location>
        <begin position="22"/>
        <end position="48"/>
    </location>
</feature>
<gene>
    <name evidence="9" type="ORF">OO014_16730</name>
</gene>
<dbReference type="InterPro" id="IPR000326">
    <property type="entry name" value="PAP2/HPO"/>
</dbReference>
<sequence>MTPSPSDTSLFLHINQFAQETAWLHGALTLFASYGILLFAALLVAGWLMARRAGFASMAALAWAGLGTLVAVAVNQPLVQFFHESRPYTNLGEILVLAQPTTDYGFPSDHATMAGAVTAGLLLVDPLLGAISLVLALVMAFSRVYIAAHYPYDVLAGLAVGTVVVLLGHLVVHKRLTQLVATVAGTRLRPLVAEVSVIREV</sequence>
<dbReference type="Proteomes" id="UP001150259">
    <property type="component" value="Unassembled WGS sequence"/>
</dbReference>
<evidence type="ECO:0000256" key="3">
    <source>
        <dbReference type="ARBA" id="ARBA00022692"/>
    </source>
</evidence>
<feature type="domain" description="Phosphatidic acid phosphatase type 2/haloperoxidase" evidence="8">
    <location>
        <begin position="59"/>
        <end position="169"/>
    </location>
</feature>
<keyword evidence="10" id="KW-1185">Reference proteome</keyword>
<dbReference type="SUPFAM" id="SSF48317">
    <property type="entry name" value="Acid phosphatase/Vanadium-dependent haloperoxidase"/>
    <property type="match status" value="1"/>
</dbReference>
<dbReference type="EMBL" id="JAPFQL010000091">
    <property type="protein sequence ID" value="MDC5698899.1"/>
    <property type="molecule type" value="Genomic_DNA"/>
</dbReference>
<dbReference type="PANTHER" id="PTHR14969:SF62">
    <property type="entry name" value="DECAPRENYLPHOSPHORYL-5-PHOSPHORIBOSE PHOSPHATASE RV3807C-RELATED"/>
    <property type="match status" value="1"/>
</dbReference>
<keyword evidence="5 7" id="KW-1133">Transmembrane helix</keyword>
<keyword evidence="2" id="KW-1003">Cell membrane</keyword>
<feature type="transmembrane region" description="Helical" evidence="7">
    <location>
        <begin position="113"/>
        <end position="138"/>
    </location>
</feature>
<evidence type="ECO:0000256" key="1">
    <source>
        <dbReference type="ARBA" id="ARBA00004651"/>
    </source>
</evidence>
<proteinExistence type="predicted"/>
<dbReference type="PANTHER" id="PTHR14969">
    <property type="entry name" value="SPHINGOSINE-1-PHOSPHATE PHOSPHOHYDROLASE"/>
    <property type="match status" value="1"/>
</dbReference>
<organism evidence="9 10">
    <name type="scientific">Intrasporangium calvum</name>
    <dbReference type="NCBI Taxonomy" id="53358"/>
    <lineage>
        <taxon>Bacteria</taxon>
        <taxon>Bacillati</taxon>
        <taxon>Actinomycetota</taxon>
        <taxon>Actinomycetes</taxon>
        <taxon>Micrococcales</taxon>
        <taxon>Intrasporangiaceae</taxon>
        <taxon>Intrasporangium</taxon>
    </lineage>
</organism>
<evidence type="ECO:0000256" key="7">
    <source>
        <dbReference type="SAM" id="Phobius"/>
    </source>
</evidence>
<protein>
    <submittedName>
        <fullName evidence="9">Phosphatase PAP2 family protein</fullName>
    </submittedName>
</protein>
<dbReference type="InterPro" id="IPR036938">
    <property type="entry name" value="PAP2/HPO_sf"/>
</dbReference>
<dbReference type="Gene3D" id="1.20.144.10">
    <property type="entry name" value="Phosphatidic acid phosphatase type 2/haloperoxidase"/>
    <property type="match status" value="1"/>
</dbReference>
<name>A0ABT5GL09_9MICO</name>
<evidence type="ECO:0000256" key="6">
    <source>
        <dbReference type="ARBA" id="ARBA00023136"/>
    </source>
</evidence>
<feature type="transmembrane region" description="Helical" evidence="7">
    <location>
        <begin position="150"/>
        <end position="172"/>
    </location>
</feature>
<accession>A0ABT5GL09</accession>
<evidence type="ECO:0000313" key="10">
    <source>
        <dbReference type="Proteomes" id="UP001150259"/>
    </source>
</evidence>
<evidence type="ECO:0000256" key="4">
    <source>
        <dbReference type="ARBA" id="ARBA00022801"/>
    </source>
</evidence>
<evidence type="ECO:0000259" key="8">
    <source>
        <dbReference type="SMART" id="SM00014"/>
    </source>
</evidence>
<evidence type="ECO:0000256" key="2">
    <source>
        <dbReference type="ARBA" id="ARBA00022475"/>
    </source>
</evidence>
<dbReference type="SMART" id="SM00014">
    <property type="entry name" value="acidPPc"/>
    <property type="match status" value="1"/>
</dbReference>
<comment type="subcellular location">
    <subcellularLocation>
        <location evidence="1">Cell membrane</location>
        <topology evidence="1">Multi-pass membrane protein</topology>
    </subcellularLocation>
</comment>
<keyword evidence="4" id="KW-0378">Hydrolase</keyword>
<comment type="caution">
    <text evidence="9">The sequence shown here is derived from an EMBL/GenBank/DDBJ whole genome shotgun (WGS) entry which is preliminary data.</text>
</comment>
<keyword evidence="3 7" id="KW-0812">Transmembrane</keyword>
<feature type="transmembrane region" description="Helical" evidence="7">
    <location>
        <begin position="55"/>
        <end position="74"/>
    </location>
</feature>